<evidence type="ECO:0000256" key="1">
    <source>
        <dbReference type="ARBA" id="ARBA00022617"/>
    </source>
</evidence>
<dbReference type="SUPFAM" id="SSF46626">
    <property type="entry name" value="Cytochrome c"/>
    <property type="match status" value="1"/>
</dbReference>
<proteinExistence type="predicted"/>
<evidence type="ECO:0000256" key="3">
    <source>
        <dbReference type="ARBA" id="ARBA00023004"/>
    </source>
</evidence>
<dbReference type="EMBL" id="FOSP01000001">
    <property type="protein sequence ID" value="SFK12595.1"/>
    <property type="molecule type" value="Genomic_DNA"/>
</dbReference>
<evidence type="ECO:0000259" key="6">
    <source>
        <dbReference type="PROSITE" id="PS51007"/>
    </source>
</evidence>
<sequence length="102" mass="10913">MKKLSMALTLFAVATLAGCGATNDYTPPADASGERIFSTACTECHKPLKGDVAMILSEKSANKEALKNKFQNGSMRMPAFPNIKGEAADRLADYLLANSEIQ</sequence>
<dbReference type="GO" id="GO:0009055">
    <property type="term" value="F:electron transfer activity"/>
    <property type="evidence" value="ECO:0007669"/>
    <property type="project" value="InterPro"/>
</dbReference>
<evidence type="ECO:0000256" key="2">
    <source>
        <dbReference type="ARBA" id="ARBA00022723"/>
    </source>
</evidence>
<feature type="signal peptide" evidence="5">
    <location>
        <begin position="1"/>
        <end position="17"/>
    </location>
</feature>
<dbReference type="Proteomes" id="UP000199533">
    <property type="component" value="Unassembled WGS sequence"/>
</dbReference>
<dbReference type="PROSITE" id="PS51257">
    <property type="entry name" value="PROKAR_LIPOPROTEIN"/>
    <property type="match status" value="1"/>
</dbReference>
<gene>
    <name evidence="7" type="ORF">SAMN05216302_100137</name>
</gene>
<dbReference type="RefSeq" id="WP_090696249.1">
    <property type="nucleotide sequence ID" value="NZ_FOSP01000001.1"/>
</dbReference>
<evidence type="ECO:0000313" key="8">
    <source>
        <dbReference type="Proteomes" id="UP000199533"/>
    </source>
</evidence>
<dbReference type="OrthoDB" id="8547631at2"/>
<dbReference type="GO" id="GO:0046872">
    <property type="term" value="F:metal ion binding"/>
    <property type="evidence" value="ECO:0007669"/>
    <property type="project" value="UniProtKB-KW"/>
</dbReference>
<keyword evidence="1 4" id="KW-0349">Heme</keyword>
<reference evidence="8" key="1">
    <citation type="submission" date="2016-10" db="EMBL/GenBank/DDBJ databases">
        <authorList>
            <person name="Varghese N."/>
            <person name="Submissions S."/>
        </authorList>
    </citation>
    <scope>NUCLEOTIDE SEQUENCE [LARGE SCALE GENOMIC DNA]</scope>
    <source>
        <strain evidence="8">Nm69</strain>
    </source>
</reference>
<evidence type="ECO:0000256" key="5">
    <source>
        <dbReference type="SAM" id="SignalP"/>
    </source>
</evidence>
<dbReference type="AlphaFoldDB" id="A0A1I3WYQ1"/>
<dbReference type="GO" id="GO:0020037">
    <property type="term" value="F:heme binding"/>
    <property type="evidence" value="ECO:0007669"/>
    <property type="project" value="InterPro"/>
</dbReference>
<keyword evidence="5" id="KW-0732">Signal</keyword>
<feature type="domain" description="Cytochrome c" evidence="6">
    <location>
        <begin position="28"/>
        <end position="99"/>
    </location>
</feature>
<dbReference type="Gene3D" id="1.10.760.10">
    <property type="entry name" value="Cytochrome c-like domain"/>
    <property type="match status" value="1"/>
</dbReference>
<name>A0A1I3WYQ1_9PROT</name>
<protein>
    <submittedName>
        <fullName evidence="7">Cytochrome c551</fullName>
    </submittedName>
</protein>
<accession>A0A1I3WYQ1</accession>
<keyword evidence="3 4" id="KW-0408">Iron</keyword>
<evidence type="ECO:0000256" key="4">
    <source>
        <dbReference type="PROSITE-ProRule" id="PRU00433"/>
    </source>
</evidence>
<dbReference type="InterPro" id="IPR009056">
    <property type="entry name" value="Cyt_c-like_dom"/>
</dbReference>
<evidence type="ECO:0000313" key="7">
    <source>
        <dbReference type="EMBL" id="SFK12595.1"/>
    </source>
</evidence>
<dbReference type="STRING" id="52441.SAMN05216302_100137"/>
<organism evidence="7 8">
    <name type="scientific">Nitrosomonas aestuarii</name>
    <dbReference type="NCBI Taxonomy" id="52441"/>
    <lineage>
        <taxon>Bacteria</taxon>
        <taxon>Pseudomonadati</taxon>
        <taxon>Pseudomonadota</taxon>
        <taxon>Betaproteobacteria</taxon>
        <taxon>Nitrosomonadales</taxon>
        <taxon>Nitrosomonadaceae</taxon>
        <taxon>Nitrosomonas</taxon>
    </lineage>
</organism>
<dbReference type="InterPro" id="IPR036909">
    <property type="entry name" value="Cyt_c-like_dom_sf"/>
</dbReference>
<dbReference type="Pfam" id="PF13442">
    <property type="entry name" value="Cytochrome_CBB3"/>
    <property type="match status" value="1"/>
</dbReference>
<keyword evidence="2 4" id="KW-0479">Metal-binding</keyword>
<dbReference type="PROSITE" id="PS51007">
    <property type="entry name" value="CYTC"/>
    <property type="match status" value="1"/>
</dbReference>
<feature type="chain" id="PRO_5011710531" evidence="5">
    <location>
        <begin position="18"/>
        <end position="102"/>
    </location>
</feature>
<keyword evidence="8" id="KW-1185">Reference proteome</keyword>